<protein>
    <recommendedName>
        <fullName evidence="5">Bifunctional ligase/repressor BirA</fullName>
    </recommendedName>
    <alternativeName>
        <fullName evidence="5">Biotin--[acetyl-CoA-carboxylase] ligase</fullName>
        <ecNumber evidence="5">6.3.4.15</ecNumber>
    </alternativeName>
    <alternativeName>
        <fullName evidence="5">Biotin--protein ligase</fullName>
    </alternativeName>
    <alternativeName>
        <fullName evidence="5">Biotin-[acetyl-CoA carboxylase] synthetase</fullName>
    </alternativeName>
</protein>
<evidence type="ECO:0000256" key="1">
    <source>
        <dbReference type="ARBA" id="ARBA00022598"/>
    </source>
</evidence>
<keyword evidence="3 5" id="KW-0067">ATP-binding</keyword>
<dbReference type="GO" id="GO:0003677">
    <property type="term" value="F:DNA binding"/>
    <property type="evidence" value="ECO:0007669"/>
    <property type="project" value="UniProtKB-UniRule"/>
</dbReference>
<dbReference type="SUPFAM" id="SSF50037">
    <property type="entry name" value="C-terminal domain of transcriptional repressors"/>
    <property type="match status" value="1"/>
</dbReference>
<dbReference type="InterPro" id="IPR008988">
    <property type="entry name" value="Transcriptional_repressor_C"/>
</dbReference>
<dbReference type="GO" id="GO:0006355">
    <property type="term" value="P:regulation of DNA-templated transcription"/>
    <property type="evidence" value="ECO:0007669"/>
    <property type="project" value="UniProtKB-UniRule"/>
</dbReference>
<dbReference type="InterPro" id="IPR030855">
    <property type="entry name" value="Bifunct_BirA"/>
</dbReference>
<comment type="similarity">
    <text evidence="5">Belongs to the biotin--protein ligase family.</text>
</comment>
<dbReference type="GO" id="GO:0009249">
    <property type="term" value="P:protein lipoylation"/>
    <property type="evidence" value="ECO:0007669"/>
    <property type="project" value="UniProtKB-ARBA"/>
</dbReference>
<keyword evidence="8" id="KW-1185">Reference proteome</keyword>
<evidence type="ECO:0000256" key="2">
    <source>
        <dbReference type="ARBA" id="ARBA00022741"/>
    </source>
</evidence>
<dbReference type="GO" id="GO:0004077">
    <property type="term" value="F:biotin--[biotin carboxyl-carrier protein] ligase activity"/>
    <property type="evidence" value="ECO:0007669"/>
    <property type="project" value="UniProtKB-UniRule"/>
</dbReference>
<dbReference type="GO" id="GO:0016740">
    <property type="term" value="F:transferase activity"/>
    <property type="evidence" value="ECO:0007669"/>
    <property type="project" value="UniProtKB-ARBA"/>
</dbReference>
<evidence type="ECO:0000313" key="7">
    <source>
        <dbReference type="EMBL" id="PQD96931.1"/>
    </source>
</evidence>
<feature type="DNA-binding region" description="H-T-H motif" evidence="5">
    <location>
        <begin position="27"/>
        <end position="46"/>
    </location>
</feature>
<accession>A0A2S7N4D0</accession>
<comment type="catalytic activity">
    <reaction evidence="5">
        <text>biotin + L-lysyl-[protein] + ATP = N(6)-biotinyl-L-lysyl-[protein] + AMP + diphosphate + H(+)</text>
        <dbReference type="Rhea" id="RHEA:11756"/>
        <dbReference type="Rhea" id="RHEA-COMP:9752"/>
        <dbReference type="Rhea" id="RHEA-COMP:10505"/>
        <dbReference type="ChEBI" id="CHEBI:15378"/>
        <dbReference type="ChEBI" id="CHEBI:29969"/>
        <dbReference type="ChEBI" id="CHEBI:30616"/>
        <dbReference type="ChEBI" id="CHEBI:33019"/>
        <dbReference type="ChEBI" id="CHEBI:57586"/>
        <dbReference type="ChEBI" id="CHEBI:83144"/>
        <dbReference type="ChEBI" id="CHEBI:456215"/>
        <dbReference type="EC" id="6.3.4.15"/>
    </reaction>
</comment>
<feature type="binding site" evidence="5">
    <location>
        <position position="122"/>
    </location>
    <ligand>
        <name>biotin</name>
        <dbReference type="ChEBI" id="CHEBI:57586"/>
    </ligand>
</feature>
<dbReference type="AlphaFoldDB" id="A0A2S7N4D0"/>
<dbReference type="NCBIfam" id="TIGR00121">
    <property type="entry name" value="birA_ligase"/>
    <property type="match status" value="1"/>
</dbReference>
<feature type="domain" description="BPL/LPL catalytic" evidence="6">
    <location>
        <begin position="72"/>
        <end position="265"/>
    </location>
</feature>
<keyword evidence="5" id="KW-0804">Transcription</keyword>
<dbReference type="PROSITE" id="PS51733">
    <property type="entry name" value="BPL_LPL_CATALYTIC"/>
    <property type="match status" value="1"/>
</dbReference>
<dbReference type="GO" id="GO:0005737">
    <property type="term" value="C:cytoplasm"/>
    <property type="evidence" value="ECO:0007669"/>
    <property type="project" value="TreeGrafter"/>
</dbReference>
<proteinExistence type="inferred from homology"/>
<keyword evidence="1 5" id="KW-0436">Ligase</keyword>
<dbReference type="Pfam" id="PF03099">
    <property type="entry name" value="BPL_LplA_LipB"/>
    <property type="match status" value="1"/>
</dbReference>
<dbReference type="Proteomes" id="UP000239663">
    <property type="component" value="Unassembled WGS sequence"/>
</dbReference>
<evidence type="ECO:0000256" key="3">
    <source>
        <dbReference type="ARBA" id="ARBA00022840"/>
    </source>
</evidence>
<evidence type="ECO:0000256" key="5">
    <source>
        <dbReference type="HAMAP-Rule" id="MF_00978"/>
    </source>
</evidence>
<dbReference type="InterPro" id="IPR036390">
    <property type="entry name" value="WH_DNA-bd_sf"/>
</dbReference>
<keyword evidence="2 5" id="KW-0547">Nucleotide-binding</keyword>
<dbReference type="HAMAP" id="MF_00978">
    <property type="entry name" value="Bifunct_BirA"/>
    <property type="match status" value="1"/>
</dbReference>
<dbReference type="InterPro" id="IPR036388">
    <property type="entry name" value="WH-like_DNA-bd_sf"/>
</dbReference>
<dbReference type="Gene3D" id="3.30.930.10">
    <property type="entry name" value="Bira Bifunctional Protein, Domain 2"/>
    <property type="match status" value="1"/>
</dbReference>
<organism evidence="7 8">
    <name type="scientific">Pradoshia eiseniae</name>
    <dbReference type="NCBI Taxonomy" id="2064768"/>
    <lineage>
        <taxon>Bacteria</taxon>
        <taxon>Bacillati</taxon>
        <taxon>Bacillota</taxon>
        <taxon>Bacilli</taxon>
        <taxon>Bacillales</taxon>
        <taxon>Bacillaceae</taxon>
        <taxon>Pradoshia</taxon>
    </lineage>
</organism>
<dbReference type="Pfam" id="PF08279">
    <property type="entry name" value="HTH_11"/>
    <property type="match status" value="1"/>
</dbReference>
<dbReference type="SUPFAM" id="SSF46785">
    <property type="entry name" value="Winged helix' DNA-binding domain"/>
    <property type="match status" value="1"/>
</dbReference>
<dbReference type="Pfam" id="PF02237">
    <property type="entry name" value="BPL_C"/>
    <property type="match status" value="1"/>
</dbReference>
<keyword evidence="5" id="KW-0238">DNA-binding</keyword>
<reference evidence="7 8" key="1">
    <citation type="submission" date="2017-12" db="EMBL/GenBank/DDBJ databases">
        <title>Taxonomic description and draft genome of Pradoshia cofamensis Gen. nov., sp. nov., a thermotolerant bacillale isolated from anterior gut of earthworm Eisenia fetida.</title>
        <authorList>
            <person name="Saha T."/>
            <person name="Chakraborty R."/>
        </authorList>
    </citation>
    <scope>NUCLEOTIDE SEQUENCE [LARGE SCALE GENOMIC DNA]</scope>
    <source>
        <strain evidence="7 8">EAG3</strain>
    </source>
</reference>
<keyword evidence="5" id="KW-0805">Transcription regulation</keyword>
<sequence length="332" mass="36641">MAHTGEQSIKKQLVHALTNAGDGYISGQYLAEIAGCSRTAVWKHIDALRKEGFEIEAVKKKGYRILPRKDRLTETEILIGLKTDFIGRSIHAYESVPTTQTIASELAAKGAENGTLVISEEQTEGKGRLQRVWHSPHQGGLWMSLIVKPDIPPYQAPRLTLLTAVAAVLAMREMGVEAGIKWPNDVLVNGKKIAGILTELHAESDQIHSVVIGIGINVNQQPEDFSTDIKSIATSLAIEKGENLDRVIFLQSFLAKFEDLYVTFLAEGFSPIKEQWERYSITIGKRVTATTAQKSLTGYARGINEDGALVVKDEHTNEEQLIYSGDITIHHM</sequence>
<evidence type="ECO:0000256" key="4">
    <source>
        <dbReference type="ARBA" id="ARBA00023267"/>
    </source>
</evidence>
<feature type="binding site" evidence="5">
    <location>
        <position position="192"/>
    </location>
    <ligand>
        <name>biotin</name>
        <dbReference type="ChEBI" id="CHEBI:57586"/>
    </ligand>
</feature>
<dbReference type="RefSeq" id="WP_104848025.1">
    <property type="nucleotide sequence ID" value="NZ_PKOZ01000001.1"/>
</dbReference>
<dbReference type="Gene3D" id="1.10.10.10">
    <property type="entry name" value="Winged helix-like DNA-binding domain superfamily/Winged helix DNA-binding domain"/>
    <property type="match status" value="1"/>
</dbReference>
<dbReference type="EC" id="6.3.4.15" evidence="5"/>
<dbReference type="Gene3D" id="2.30.30.100">
    <property type="match status" value="1"/>
</dbReference>
<dbReference type="InterPro" id="IPR003142">
    <property type="entry name" value="BPL_C"/>
</dbReference>
<comment type="function">
    <text evidence="5">Acts both as a biotin--[acetyl-CoA-carboxylase] ligase and a repressor.</text>
</comment>
<dbReference type="InterPro" id="IPR004408">
    <property type="entry name" value="Biotin_CoA_COase_ligase"/>
</dbReference>
<dbReference type="SUPFAM" id="SSF55681">
    <property type="entry name" value="Class II aaRS and biotin synthetases"/>
    <property type="match status" value="1"/>
</dbReference>
<dbReference type="GO" id="GO:0005524">
    <property type="term" value="F:ATP binding"/>
    <property type="evidence" value="ECO:0007669"/>
    <property type="project" value="UniProtKB-UniRule"/>
</dbReference>
<dbReference type="PANTHER" id="PTHR12835:SF5">
    <property type="entry name" value="BIOTIN--PROTEIN LIGASE"/>
    <property type="match status" value="1"/>
</dbReference>
<dbReference type="CDD" id="cd16442">
    <property type="entry name" value="BPL"/>
    <property type="match status" value="1"/>
</dbReference>
<keyword evidence="4 5" id="KW-0092">Biotin</keyword>
<dbReference type="InterPro" id="IPR013196">
    <property type="entry name" value="HTH_11"/>
</dbReference>
<comment type="caution">
    <text evidence="7">The sequence shown here is derived from an EMBL/GenBank/DDBJ whole genome shotgun (WGS) entry which is preliminary data.</text>
</comment>
<evidence type="ECO:0000313" key="8">
    <source>
        <dbReference type="Proteomes" id="UP000239663"/>
    </source>
</evidence>
<evidence type="ECO:0000259" key="6">
    <source>
        <dbReference type="PROSITE" id="PS51733"/>
    </source>
</evidence>
<name>A0A2S7N4D0_9BACI</name>
<dbReference type="PANTHER" id="PTHR12835">
    <property type="entry name" value="BIOTIN PROTEIN LIGASE"/>
    <property type="match status" value="1"/>
</dbReference>
<gene>
    <name evidence="5" type="primary">birA</name>
    <name evidence="7" type="ORF">CYL18_03355</name>
</gene>
<comment type="caution">
    <text evidence="5">Lacks conserved residue(s) required for the propagation of feature annotation.</text>
</comment>
<dbReference type="InterPro" id="IPR004143">
    <property type="entry name" value="BPL_LPL_catalytic"/>
</dbReference>
<dbReference type="EMBL" id="PKOZ01000001">
    <property type="protein sequence ID" value="PQD96931.1"/>
    <property type="molecule type" value="Genomic_DNA"/>
</dbReference>
<dbReference type="InterPro" id="IPR045864">
    <property type="entry name" value="aa-tRNA-synth_II/BPL/LPL"/>
</dbReference>
<dbReference type="OrthoDB" id="9807064at2"/>
<keyword evidence="5" id="KW-0678">Repressor</keyword>